<feature type="compositionally biased region" description="Pro residues" evidence="2">
    <location>
        <begin position="69"/>
        <end position="84"/>
    </location>
</feature>
<keyword evidence="5" id="KW-1185">Reference proteome</keyword>
<evidence type="ECO:0000313" key="4">
    <source>
        <dbReference type="EMBL" id="PSN63581.1"/>
    </source>
</evidence>
<sequence>MHVLSFRSILLLLGVLLPMIHALTIPNQHGVVRRDAKEYGGYDNVVDLDRRAKKKPSKPTKPTSKKADPPPVNTPTPAPPPPVNTPSKPADTPKPSPSPSKPADTPKPSPSPSKPAVTPQPSSSKPAGTPSPSSSKAASSISSSSNSGSSSSSASSSSVSSSSISAYIIPKPTKAVDTCLLPGVDCWGDFTDFDGVLDGSENDGELTRRNPNAYSYHVLEKRGDRPFDASLGGSGTLHFESLGYPAADKLFEDSKGKKLTKHGFNFTSDTMTDLSVKDAYKLPTKGSGWVVEHIVELQSVKRFIEAATTAGELSAVVPGQFFTDYWNKPIPKPDFDGRTQPTTYKGANWKKAENRTLNNLVFQALGSTYNRAEFVLCDSQINSYKERVWSFSSPMADDKFEQYTKDVVTGGITSNVHLSAIRTTLAVFSYLNNAEISKRLKQAVANVKLELANVPKIHNQNHNLDTLWEEFMKKHMEEVKDHGKEWLTKSINLAKKAYADEKKKLEAIKADLKKGTKNQAAIDKEKATLDASIKKLQTKERAAEKAVEDAEDKVAKATGAKKKTEKKAQEQAEVEHYKALKTLNLEKRKAHVLVLKNVDDLIDNINIAQKQLTGYETEVAKLKVPSAV</sequence>
<dbReference type="EMBL" id="KZ678139">
    <property type="protein sequence ID" value="PSN63581.1"/>
    <property type="molecule type" value="Genomic_DNA"/>
</dbReference>
<name>A0A2T2NDR3_CORCC</name>
<feature type="compositionally biased region" description="Low complexity" evidence="2">
    <location>
        <begin position="121"/>
        <end position="162"/>
    </location>
</feature>
<feature type="coiled-coil region" evidence="1">
    <location>
        <begin position="491"/>
        <end position="618"/>
    </location>
</feature>
<organism evidence="4 5">
    <name type="scientific">Corynespora cassiicola Philippines</name>
    <dbReference type="NCBI Taxonomy" id="1448308"/>
    <lineage>
        <taxon>Eukaryota</taxon>
        <taxon>Fungi</taxon>
        <taxon>Dikarya</taxon>
        <taxon>Ascomycota</taxon>
        <taxon>Pezizomycotina</taxon>
        <taxon>Dothideomycetes</taxon>
        <taxon>Pleosporomycetidae</taxon>
        <taxon>Pleosporales</taxon>
        <taxon>Corynesporascaceae</taxon>
        <taxon>Corynespora</taxon>
    </lineage>
</organism>
<evidence type="ECO:0000256" key="2">
    <source>
        <dbReference type="SAM" id="MobiDB-lite"/>
    </source>
</evidence>
<reference evidence="4 5" key="1">
    <citation type="journal article" date="2018" name="Front. Microbiol.">
        <title>Genome-Wide Analysis of Corynespora cassiicola Leaf Fall Disease Putative Effectors.</title>
        <authorList>
            <person name="Lopez D."/>
            <person name="Ribeiro S."/>
            <person name="Label P."/>
            <person name="Fumanal B."/>
            <person name="Venisse J.S."/>
            <person name="Kohler A."/>
            <person name="de Oliveira R.R."/>
            <person name="Labutti K."/>
            <person name="Lipzen A."/>
            <person name="Lail K."/>
            <person name="Bauer D."/>
            <person name="Ohm R.A."/>
            <person name="Barry K.W."/>
            <person name="Spatafora J."/>
            <person name="Grigoriev I.V."/>
            <person name="Martin F.M."/>
            <person name="Pujade-Renaud V."/>
        </authorList>
    </citation>
    <scope>NUCLEOTIDE SEQUENCE [LARGE SCALE GENOMIC DNA]</scope>
    <source>
        <strain evidence="4 5">Philippines</strain>
    </source>
</reference>
<evidence type="ECO:0000256" key="1">
    <source>
        <dbReference type="SAM" id="Coils"/>
    </source>
</evidence>
<dbReference type="STRING" id="1448308.A0A2T2NDR3"/>
<proteinExistence type="predicted"/>
<dbReference type="AlphaFoldDB" id="A0A2T2NDR3"/>
<feature type="region of interest" description="Disordered" evidence="2">
    <location>
        <begin position="43"/>
        <end position="162"/>
    </location>
</feature>
<keyword evidence="1" id="KW-0175">Coiled coil</keyword>
<accession>A0A2T2NDR3</accession>
<protein>
    <submittedName>
        <fullName evidence="4">Uncharacterized protein</fullName>
    </submittedName>
</protein>
<evidence type="ECO:0000256" key="3">
    <source>
        <dbReference type="SAM" id="SignalP"/>
    </source>
</evidence>
<dbReference type="PRINTS" id="PR01217">
    <property type="entry name" value="PRICHEXTENSN"/>
</dbReference>
<dbReference type="OrthoDB" id="3797690at2759"/>
<feature type="chain" id="PRO_5015704191" evidence="3">
    <location>
        <begin position="23"/>
        <end position="628"/>
    </location>
</feature>
<feature type="signal peptide" evidence="3">
    <location>
        <begin position="1"/>
        <end position="22"/>
    </location>
</feature>
<feature type="compositionally biased region" description="Pro residues" evidence="2">
    <location>
        <begin position="92"/>
        <end position="113"/>
    </location>
</feature>
<gene>
    <name evidence="4" type="ORF">BS50DRAFT_576220</name>
</gene>
<evidence type="ECO:0000313" key="5">
    <source>
        <dbReference type="Proteomes" id="UP000240883"/>
    </source>
</evidence>
<dbReference type="Proteomes" id="UP000240883">
    <property type="component" value="Unassembled WGS sequence"/>
</dbReference>
<keyword evidence="3" id="KW-0732">Signal</keyword>